<dbReference type="OrthoDB" id="1489248at2"/>
<organism evidence="2 4">
    <name type="scientific">Algoriphagus ratkowskyi</name>
    <dbReference type="NCBI Taxonomy" id="57028"/>
    <lineage>
        <taxon>Bacteria</taxon>
        <taxon>Pseudomonadati</taxon>
        <taxon>Bacteroidota</taxon>
        <taxon>Cytophagia</taxon>
        <taxon>Cytophagales</taxon>
        <taxon>Cyclobacteriaceae</taxon>
        <taxon>Algoriphagus</taxon>
    </lineage>
</organism>
<keyword evidence="1" id="KW-0732">Signal</keyword>
<evidence type="ECO:0000313" key="4">
    <source>
        <dbReference type="Proteomes" id="UP000249115"/>
    </source>
</evidence>
<dbReference type="RefSeq" id="WP_143244226.1">
    <property type="nucleotide sequence ID" value="NZ_MSSV01000015.1"/>
</dbReference>
<evidence type="ECO:0000313" key="2">
    <source>
        <dbReference type="EMBL" id="PZX53940.1"/>
    </source>
</evidence>
<keyword evidence="5" id="KW-1185">Reference proteome</keyword>
<dbReference type="Proteomes" id="UP000249115">
    <property type="component" value="Unassembled WGS sequence"/>
</dbReference>
<reference evidence="2 4" key="1">
    <citation type="submission" date="2018-06" db="EMBL/GenBank/DDBJ databases">
        <title>Genomic Encyclopedia of Archaeal and Bacterial Type Strains, Phase II (KMG-II): from individual species to whole genera.</title>
        <authorList>
            <person name="Goeker M."/>
        </authorList>
    </citation>
    <scope>NUCLEOTIDE SEQUENCE [LARGE SCALE GENOMIC DNA]</scope>
    <source>
        <strain evidence="2 4">DSM 22686</strain>
    </source>
</reference>
<evidence type="ECO:0000256" key="1">
    <source>
        <dbReference type="SAM" id="SignalP"/>
    </source>
</evidence>
<gene>
    <name evidence="3" type="ORF">ESW18_14955</name>
    <name evidence="2" type="ORF">LV84_03048</name>
</gene>
<dbReference type="Pfam" id="PF20113">
    <property type="entry name" value="DUF6503"/>
    <property type="match status" value="1"/>
</dbReference>
<protein>
    <recommendedName>
        <fullName evidence="6">Outer membrane lipoprotein-sorting protein</fullName>
    </recommendedName>
</protein>
<reference evidence="3 5" key="2">
    <citation type="submission" date="2019-08" db="EMBL/GenBank/DDBJ databases">
        <title>Genome of Algoriphagus ratkowskyi IC026.</title>
        <authorList>
            <person name="Bowman J.P."/>
        </authorList>
    </citation>
    <scope>NUCLEOTIDE SEQUENCE [LARGE SCALE GENOMIC DNA]</scope>
    <source>
        <strain evidence="3 5">IC026</strain>
    </source>
</reference>
<dbReference type="Proteomes" id="UP000321927">
    <property type="component" value="Unassembled WGS sequence"/>
</dbReference>
<evidence type="ECO:0000313" key="5">
    <source>
        <dbReference type="Proteomes" id="UP000321927"/>
    </source>
</evidence>
<dbReference type="EMBL" id="VORV01000010">
    <property type="protein sequence ID" value="TXD76660.1"/>
    <property type="molecule type" value="Genomic_DNA"/>
</dbReference>
<dbReference type="PROSITE" id="PS51257">
    <property type="entry name" value="PROKAR_LIPOPROTEIN"/>
    <property type="match status" value="1"/>
</dbReference>
<sequence length="225" mass="26080">MKYSLTLLTVLLMFSSCATEKLPIDLTGEEMIEKSIAFHDPNGNWKHLKATFVLEDSLPAPRSSRSYSFSLDNSQSRMAYKIDGISYVVQNDSLDVEMGDMSLERALRSRNYYTFLWGLPMKLHDSGTTIDALTTMEELDGVAYHVVRVPYEKDIWYFYMEPESYRMAAYKFYQDEPNQKGEIIYLEGITEFEGMKIPANRTWYRTETPEFLGTDKLIRIESLGN</sequence>
<proteinExistence type="predicted"/>
<evidence type="ECO:0000313" key="3">
    <source>
        <dbReference type="EMBL" id="TXD76660.1"/>
    </source>
</evidence>
<accession>A0A2W7R6I0</accession>
<dbReference type="AlphaFoldDB" id="A0A2W7R6I0"/>
<dbReference type="InterPro" id="IPR045444">
    <property type="entry name" value="DUF6503"/>
</dbReference>
<feature type="chain" id="PRO_5016006370" description="Outer membrane lipoprotein-sorting protein" evidence="1">
    <location>
        <begin position="19"/>
        <end position="225"/>
    </location>
</feature>
<evidence type="ECO:0008006" key="6">
    <source>
        <dbReference type="Google" id="ProtNLM"/>
    </source>
</evidence>
<dbReference type="EMBL" id="QKZU01000011">
    <property type="protein sequence ID" value="PZX53940.1"/>
    <property type="molecule type" value="Genomic_DNA"/>
</dbReference>
<feature type="signal peptide" evidence="1">
    <location>
        <begin position="1"/>
        <end position="18"/>
    </location>
</feature>
<name>A0A2W7R6I0_9BACT</name>
<comment type="caution">
    <text evidence="2">The sequence shown here is derived from an EMBL/GenBank/DDBJ whole genome shotgun (WGS) entry which is preliminary data.</text>
</comment>